<protein>
    <submittedName>
        <fullName evidence="1">Tetratricopeptide (TPR) repeat protein</fullName>
    </submittedName>
</protein>
<name>A0A841H119_9BACT</name>
<organism evidence="1 2">
    <name type="scientific">Longimicrobium terrae</name>
    <dbReference type="NCBI Taxonomy" id="1639882"/>
    <lineage>
        <taxon>Bacteria</taxon>
        <taxon>Pseudomonadati</taxon>
        <taxon>Gemmatimonadota</taxon>
        <taxon>Longimicrobiia</taxon>
        <taxon>Longimicrobiales</taxon>
        <taxon>Longimicrobiaceae</taxon>
        <taxon>Longimicrobium</taxon>
    </lineage>
</organism>
<evidence type="ECO:0000313" key="2">
    <source>
        <dbReference type="Proteomes" id="UP000582837"/>
    </source>
</evidence>
<dbReference type="RefSeq" id="WP_170032411.1">
    <property type="nucleotide sequence ID" value="NZ_JABDTL010000001.1"/>
</dbReference>
<dbReference type="SUPFAM" id="SSF48452">
    <property type="entry name" value="TPR-like"/>
    <property type="match status" value="1"/>
</dbReference>
<gene>
    <name evidence="1" type="ORF">HNQ61_003346</name>
</gene>
<sequence length="428" mass="46211">MSRPASKSACRSRSSYLAPPPLLLESEAFEGAALLQEQPGPLGVVLWKSLRDVSLWTCAEPRDRAALFGAGAADARAGEISAAAQPELWAPLLVIARVLAEPVSVDERRLVHACRTIAEWGRRQGATAVQLAFTQAAARLLPDEPKLAYAVGRLARDRGEYARGESWLRASISLARNHDWQTYALGYLSLGTLYQTLGNLPAARIVTLRGLRTTRRRRLGSLAGTAFHNLFVLASEAGDYRRAQNYAAAAIRRYGASHPALPALANDLALLWFLEGRFGQALPVLEAVLPHIPAGLDRVLALSSTARAAAGAGDRARFEQYWDATVQESLPFGTHATVAQAWLTLARGAVSLRELARVQEAAGHAFEIAEIRSLAQIRMECESVLQSGRSPVAPADSTVTRVAEYGDELARQMIESLSPRRDAGLAAV</sequence>
<dbReference type="InterPro" id="IPR011990">
    <property type="entry name" value="TPR-like_helical_dom_sf"/>
</dbReference>
<proteinExistence type="predicted"/>
<dbReference type="AlphaFoldDB" id="A0A841H119"/>
<reference evidence="1 2" key="1">
    <citation type="submission" date="2020-08" db="EMBL/GenBank/DDBJ databases">
        <title>Genomic Encyclopedia of Type Strains, Phase IV (KMG-IV): sequencing the most valuable type-strain genomes for metagenomic binning, comparative biology and taxonomic classification.</title>
        <authorList>
            <person name="Goeker M."/>
        </authorList>
    </citation>
    <scope>NUCLEOTIDE SEQUENCE [LARGE SCALE GENOMIC DNA]</scope>
    <source>
        <strain evidence="1 2">DSM 29007</strain>
    </source>
</reference>
<comment type="caution">
    <text evidence="1">The sequence shown here is derived from an EMBL/GenBank/DDBJ whole genome shotgun (WGS) entry which is preliminary data.</text>
</comment>
<dbReference type="Proteomes" id="UP000582837">
    <property type="component" value="Unassembled WGS sequence"/>
</dbReference>
<accession>A0A841H119</accession>
<evidence type="ECO:0000313" key="1">
    <source>
        <dbReference type="EMBL" id="MBB6071707.1"/>
    </source>
</evidence>
<keyword evidence="2" id="KW-1185">Reference proteome</keyword>
<dbReference type="EMBL" id="JACHIA010000010">
    <property type="protein sequence ID" value="MBB6071707.1"/>
    <property type="molecule type" value="Genomic_DNA"/>
</dbReference>
<dbReference type="Gene3D" id="1.25.40.10">
    <property type="entry name" value="Tetratricopeptide repeat domain"/>
    <property type="match status" value="1"/>
</dbReference>